<name>A0A3S4C257_9PEZI</name>
<accession>A0A3S4C257</accession>
<gene>
    <name evidence="2" type="ORF">TT172_LOCUS1855</name>
</gene>
<organism evidence="2 3">
    <name type="scientific">Thermothielavioides terrestris</name>
    <dbReference type="NCBI Taxonomy" id="2587410"/>
    <lineage>
        <taxon>Eukaryota</taxon>
        <taxon>Fungi</taxon>
        <taxon>Dikarya</taxon>
        <taxon>Ascomycota</taxon>
        <taxon>Pezizomycotina</taxon>
        <taxon>Sordariomycetes</taxon>
        <taxon>Sordariomycetidae</taxon>
        <taxon>Sordariales</taxon>
        <taxon>Chaetomiaceae</taxon>
        <taxon>Thermothielavioides</taxon>
    </lineage>
</organism>
<proteinExistence type="predicted"/>
<evidence type="ECO:0000313" key="3">
    <source>
        <dbReference type="Proteomes" id="UP000289323"/>
    </source>
</evidence>
<dbReference type="Proteomes" id="UP000289323">
    <property type="component" value="Unassembled WGS sequence"/>
</dbReference>
<evidence type="ECO:0000313" key="2">
    <source>
        <dbReference type="EMBL" id="SPQ19436.1"/>
    </source>
</evidence>
<reference evidence="2 3" key="1">
    <citation type="submission" date="2018-04" db="EMBL/GenBank/DDBJ databases">
        <authorList>
            <person name="Huttner S."/>
            <person name="Dainat J."/>
        </authorList>
    </citation>
    <scope>NUCLEOTIDE SEQUENCE [LARGE SCALE GENOMIC DNA]</scope>
</reference>
<dbReference type="EMBL" id="OUUZ01000001">
    <property type="protein sequence ID" value="SPQ19436.1"/>
    <property type="molecule type" value="Genomic_DNA"/>
</dbReference>
<feature type="region of interest" description="Disordered" evidence="1">
    <location>
        <begin position="1"/>
        <end position="29"/>
    </location>
</feature>
<dbReference type="AlphaFoldDB" id="A0A3S4C257"/>
<evidence type="ECO:0000256" key="1">
    <source>
        <dbReference type="SAM" id="MobiDB-lite"/>
    </source>
</evidence>
<protein>
    <submittedName>
        <fullName evidence="2">E6ea276d-6f44-4720-a780-5e8ff8940fe2</fullName>
    </submittedName>
</protein>
<sequence>MYRPIAPSSSSPLLPPPRPPSDGEVAFLPPPPPLRARLHSLLASLGAGEGSRRWGAVITPAVVVMERGVGAVQQALAAAAAVAWWWAAAAAAALPKPKSKPS</sequence>